<organism evidence="2 3">
    <name type="scientific">Lentithecium fluviatile CBS 122367</name>
    <dbReference type="NCBI Taxonomy" id="1168545"/>
    <lineage>
        <taxon>Eukaryota</taxon>
        <taxon>Fungi</taxon>
        <taxon>Dikarya</taxon>
        <taxon>Ascomycota</taxon>
        <taxon>Pezizomycotina</taxon>
        <taxon>Dothideomycetes</taxon>
        <taxon>Pleosporomycetidae</taxon>
        <taxon>Pleosporales</taxon>
        <taxon>Massarineae</taxon>
        <taxon>Lentitheciaceae</taxon>
        <taxon>Lentithecium</taxon>
    </lineage>
</organism>
<accession>A0A6G1IMN4</accession>
<dbReference type="AlphaFoldDB" id="A0A6G1IMN4"/>
<reference evidence="2" key="1">
    <citation type="journal article" date="2020" name="Stud. Mycol.">
        <title>101 Dothideomycetes genomes: a test case for predicting lifestyles and emergence of pathogens.</title>
        <authorList>
            <person name="Haridas S."/>
            <person name="Albert R."/>
            <person name="Binder M."/>
            <person name="Bloem J."/>
            <person name="Labutti K."/>
            <person name="Salamov A."/>
            <person name="Andreopoulos B."/>
            <person name="Baker S."/>
            <person name="Barry K."/>
            <person name="Bills G."/>
            <person name="Bluhm B."/>
            <person name="Cannon C."/>
            <person name="Castanera R."/>
            <person name="Culley D."/>
            <person name="Daum C."/>
            <person name="Ezra D."/>
            <person name="Gonzalez J."/>
            <person name="Henrissat B."/>
            <person name="Kuo A."/>
            <person name="Liang C."/>
            <person name="Lipzen A."/>
            <person name="Lutzoni F."/>
            <person name="Magnuson J."/>
            <person name="Mondo S."/>
            <person name="Nolan M."/>
            <person name="Ohm R."/>
            <person name="Pangilinan J."/>
            <person name="Park H.-J."/>
            <person name="Ramirez L."/>
            <person name="Alfaro M."/>
            <person name="Sun H."/>
            <person name="Tritt A."/>
            <person name="Yoshinaga Y."/>
            <person name="Zwiers L.-H."/>
            <person name="Turgeon B."/>
            <person name="Goodwin S."/>
            <person name="Spatafora J."/>
            <person name="Crous P."/>
            <person name="Grigoriev I."/>
        </authorList>
    </citation>
    <scope>NUCLEOTIDE SEQUENCE</scope>
    <source>
        <strain evidence="2">CBS 122367</strain>
    </source>
</reference>
<dbReference type="GO" id="GO:0043545">
    <property type="term" value="P:molybdopterin cofactor metabolic process"/>
    <property type="evidence" value="ECO:0007669"/>
    <property type="project" value="TreeGrafter"/>
</dbReference>
<sequence length="469" mass="52090">MRKIQYPMLNGMSYLDHAGTTLPSKVLSDTFSEQLQTTLLANPHSALASSPSVTQEIVASTRLSLLQIFNASPEHFEVIFVANATAAIKLVLEAFRGYEQGFDYYYHRDCHTSLVGVRELAYQSRCLASDEDTEQWLDSGHHLTEEMEGNRPTLFAYPAQSNMNGRRLPLSWPQRLRPSLEHKEAYVLLDVAAFVSTSPLDLSDHKTAPDFLSLSLYKIFGFPDLGALIVRKSAAHVFDKRRYFGGGTTDMITVEQPWFARKKGCLSDAIEDGTSATHSILALKCAITAHKELYGGLSQVSKHTTWLAEQLYDRLSALRHTDGRPVCYIYKDPKSQYGDAKTQGATLTFNIMSHKGVWVESLEVGNRAMAAKIHLRSGAMCNPGGMAHALGMTGEEIRKLYAAGRLCGQDNNDRSTPSGMVRASFGACSTLSDVLALARFIEKSFMADGNELRSGYRDCAHYQMFKKRN</sequence>
<evidence type="ECO:0000259" key="1">
    <source>
        <dbReference type="Pfam" id="PF00266"/>
    </source>
</evidence>
<dbReference type="GO" id="GO:0008265">
    <property type="term" value="F:molybdenum cofactor sulfurtransferase activity"/>
    <property type="evidence" value="ECO:0007669"/>
    <property type="project" value="TreeGrafter"/>
</dbReference>
<dbReference type="PANTHER" id="PTHR14237:SF80">
    <property type="entry name" value="MOLYBDENUM COFACTOR SULFURASE"/>
    <property type="match status" value="1"/>
</dbReference>
<dbReference type="InterPro" id="IPR015421">
    <property type="entry name" value="PyrdxlP-dep_Trfase_major"/>
</dbReference>
<dbReference type="Pfam" id="PF00266">
    <property type="entry name" value="Aminotran_5"/>
    <property type="match status" value="1"/>
</dbReference>
<dbReference type="Proteomes" id="UP000799291">
    <property type="component" value="Unassembled WGS sequence"/>
</dbReference>
<keyword evidence="3" id="KW-1185">Reference proteome</keyword>
<keyword evidence="2" id="KW-0808">Transferase</keyword>
<evidence type="ECO:0000313" key="3">
    <source>
        <dbReference type="Proteomes" id="UP000799291"/>
    </source>
</evidence>
<dbReference type="SUPFAM" id="SSF53383">
    <property type="entry name" value="PLP-dependent transferases"/>
    <property type="match status" value="1"/>
</dbReference>
<evidence type="ECO:0000313" key="2">
    <source>
        <dbReference type="EMBL" id="KAF2679358.1"/>
    </source>
</evidence>
<protein>
    <submittedName>
        <fullName evidence="2">PLP-dependent transferase</fullName>
    </submittedName>
</protein>
<dbReference type="OrthoDB" id="10264306at2759"/>
<gene>
    <name evidence="2" type="ORF">K458DRAFT_375267</name>
</gene>
<proteinExistence type="predicted"/>
<dbReference type="PANTHER" id="PTHR14237">
    <property type="entry name" value="MOLYBDOPTERIN COFACTOR SULFURASE MOSC"/>
    <property type="match status" value="1"/>
</dbReference>
<name>A0A6G1IMN4_9PLEO</name>
<dbReference type="EMBL" id="MU005604">
    <property type="protein sequence ID" value="KAF2679358.1"/>
    <property type="molecule type" value="Genomic_DNA"/>
</dbReference>
<dbReference type="InterPro" id="IPR015424">
    <property type="entry name" value="PyrdxlP-dep_Trfase"/>
</dbReference>
<dbReference type="Gene3D" id="3.40.640.10">
    <property type="entry name" value="Type I PLP-dependent aspartate aminotransferase-like (Major domain)"/>
    <property type="match status" value="1"/>
</dbReference>
<feature type="domain" description="Aminotransferase class V" evidence="1">
    <location>
        <begin position="14"/>
        <end position="437"/>
    </location>
</feature>
<dbReference type="InterPro" id="IPR000192">
    <property type="entry name" value="Aminotrans_V_dom"/>
</dbReference>